<proteinExistence type="predicted"/>
<dbReference type="GO" id="GO:0050660">
    <property type="term" value="F:flavin adenine dinucleotide binding"/>
    <property type="evidence" value="ECO:0007669"/>
    <property type="project" value="InterPro"/>
</dbReference>
<dbReference type="Proteomes" id="UP000231538">
    <property type="component" value="Unassembled WGS sequence"/>
</dbReference>
<feature type="non-terminal residue" evidence="1">
    <location>
        <position position="1"/>
    </location>
</feature>
<sequence length="541" mass="62179">TNNLKVKFLGITPVLPPTTSGGGLNPQEIVALSALLTFKGKSIKNLFKDYNSPTTRQRRKLSLAEKVSKILQRSSLIGHASVATTPSLCLNYEGSKFLDSALTGIYFSSSLVSSGRRTETTEKDIVFPDRIFQNKKAKKIYEGTSARIIKFFNFLLSQGIQKDEASKILQYGIYGTGVIQLPIETIIGLKREYLAEKDWMPEETGFLLKKIEKETKKLGVDLLYSTRAAAPRNVYPYPNIFKDPQKSNLTRELRKSEKLIDGSKIVSLDTSITPELKNKLARLEKKKKEAFSSPIKIKKEWLNFLVSLQEVLRDYNSALRIKVLSSVPWRVWGEKKRHRTCPQIIESIYYCIERASKRFKKFKIKISSGQINKKLLKEVEEVFSIPPSIKRNKELLSEYLLVALKSFQGYQNLVKLKIKPRDAIFLIPRAVKIDILQEYDLYNLLTGYYPLRVCQTAEEEMRRNSLREVAQIKNVLTKKGLGFLNKFIVPKCQIVGFCLEDKSCPMIFNSVKSYNEKFHQEMKEELKKKFQENLKNLRKEA</sequence>
<dbReference type="Pfam" id="PF02511">
    <property type="entry name" value="Thy1"/>
    <property type="match status" value="1"/>
</dbReference>
<organism evidence="1 2">
    <name type="scientific">Candidatus Nealsonbacteria bacterium CG_4_10_14_0_2_um_filter_37_10</name>
    <dbReference type="NCBI Taxonomy" id="1974679"/>
    <lineage>
        <taxon>Bacteria</taxon>
        <taxon>Candidatus Nealsoniibacteriota</taxon>
    </lineage>
</organism>
<accession>A0A2M7V0B2</accession>
<dbReference type="SUPFAM" id="SSF69796">
    <property type="entry name" value="Thymidylate synthase-complementing protein Thy1"/>
    <property type="match status" value="1"/>
</dbReference>
<dbReference type="InterPro" id="IPR003669">
    <property type="entry name" value="Thymidylate_synthase_ThyX"/>
</dbReference>
<gene>
    <name evidence="1" type="ORF">COX89_00350</name>
</gene>
<dbReference type="GO" id="GO:0050797">
    <property type="term" value="F:thymidylate synthase (FAD) activity"/>
    <property type="evidence" value="ECO:0007669"/>
    <property type="project" value="InterPro"/>
</dbReference>
<protein>
    <submittedName>
        <fullName evidence="1">Uncharacterized protein</fullName>
    </submittedName>
</protein>
<comment type="caution">
    <text evidence="1">The sequence shown here is derived from an EMBL/GenBank/DDBJ whole genome shotgun (WGS) entry which is preliminary data.</text>
</comment>
<dbReference type="AlphaFoldDB" id="A0A2M7V0B2"/>
<dbReference type="EMBL" id="PFPC01000011">
    <property type="protein sequence ID" value="PIZ89654.1"/>
    <property type="molecule type" value="Genomic_DNA"/>
</dbReference>
<evidence type="ECO:0000313" key="1">
    <source>
        <dbReference type="EMBL" id="PIZ89654.1"/>
    </source>
</evidence>
<dbReference type="InterPro" id="IPR036098">
    <property type="entry name" value="Thymidylate_synthase_ThyX_sf"/>
</dbReference>
<reference evidence="2" key="1">
    <citation type="submission" date="2017-09" db="EMBL/GenBank/DDBJ databases">
        <title>Depth-based differentiation of microbial function through sediment-hosted aquifers and enrichment of novel symbionts in the deep terrestrial subsurface.</title>
        <authorList>
            <person name="Probst A.J."/>
            <person name="Ladd B."/>
            <person name="Jarett J.K."/>
            <person name="Geller-Mcgrath D.E."/>
            <person name="Sieber C.M.K."/>
            <person name="Emerson J.B."/>
            <person name="Anantharaman K."/>
            <person name="Thomas B.C."/>
            <person name="Malmstrom R."/>
            <person name="Stieglmeier M."/>
            <person name="Klingl A."/>
            <person name="Woyke T."/>
            <person name="Ryan C.M."/>
            <person name="Banfield J.F."/>
        </authorList>
    </citation>
    <scope>NUCLEOTIDE SEQUENCE [LARGE SCALE GENOMIC DNA]</scope>
</reference>
<name>A0A2M7V0B2_9BACT</name>
<dbReference type="GO" id="GO:0006231">
    <property type="term" value="P:dTMP biosynthetic process"/>
    <property type="evidence" value="ECO:0007669"/>
    <property type="project" value="InterPro"/>
</dbReference>
<evidence type="ECO:0000313" key="2">
    <source>
        <dbReference type="Proteomes" id="UP000231538"/>
    </source>
</evidence>